<dbReference type="EMBL" id="JAHBOM010000010">
    <property type="protein sequence ID" value="MBU8824236.1"/>
    <property type="molecule type" value="Genomic_DNA"/>
</dbReference>
<dbReference type="RefSeq" id="WP_214395045.1">
    <property type="nucleotide sequence ID" value="NZ_JAHBOL010000014.1"/>
</dbReference>
<sequence length="466" mass="47767">MTEAVTESAVEPSIETIPQLRAQLEGGEITPVGLVRRALARIAQVEDEIQAFAAVFAEEALAVAQESSLQSGPLWGIPVVVKDIYDVAGYRTGNGSLGAPEHPAPRDAEAVRRLRAAGAIILGKATTHEYAYGVTTPPTRNPWSLDRIPGGSSGGTGAAIAAGVTAAGLGTDTGGSIRIPAALCGVTGHKPTFGLVSRRGVSALSSTLDHTGPLGRTVDDTVALLEVIAGHDPADPYSSAAPIPDFRAEFGRAFTGLTVGVAEPYFCDRLAPDVAAAFTDAIHTLERAGATVTSVQFTDVDLCPRIVDVVCGVEAAAWHAAQTGMAPERFGAEVQDALRVGASYTGVEYLEARRARCAVIAGMNAMFDSGPDLLISPTIAMTAPPYGSTHVELGGRTVPVLAGINALTVPANVTGMPALTVPAGFGSDGLPIGLQFMGRPGADATVLAAGRAFEGIAGFVNRTPTL</sequence>
<dbReference type="InterPro" id="IPR036928">
    <property type="entry name" value="AS_sf"/>
</dbReference>
<organism evidence="2 3">
    <name type="scientific">Mycolicibacterium goodii</name>
    <name type="common">Mycobacterium goodii</name>
    <dbReference type="NCBI Taxonomy" id="134601"/>
    <lineage>
        <taxon>Bacteria</taxon>
        <taxon>Bacillati</taxon>
        <taxon>Actinomycetota</taxon>
        <taxon>Actinomycetes</taxon>
        <taxon>Mycobacteriales</taxon>
        <taxon>Mycobacteriaceae</taxon>
        <taxon>Mycolicibacterium</taxon>
    </lineage>
</organism>
<reference evidence="2 3" key="1">
    <citation type="submission" date="2021-05" db="EMBL/GenBank/DDBJ databases">
        <title>Draft Genome Sequences of Clinical Respiratory Isolates of Mycobacterium goodii Recovered in Ireland.</title>
        <authorList>
            <person name="Flanagan P.R."/>
            <person name="Mok S."/>
            <person name="Roycroft E."/>
            <person name="Rogers T.R."/>
            <person name="Fitzgibbon M."/>
        </authorList>
    </citation>
    <scope>NUCLEOTIDE SEQUENCE [LARGE SCALE GENOMIC DNA]</scope>
    <source>
        <strain evidence="2 3">14IE55</strain>
    </source>
</reference>
<keyword evidence="3" id="KW-1185">Reference proteome</keyword>
<accession>A0ABS6HNF9</accession>
<dbReference type="InterPro" id="IPR020556">
    <property type="entry name" value="Amidase_CS"/>
</dbReference>
<dbReference type="InterPro" id="IPR000120">
    <property type="entry name" value="Amidase"/>
</dbReference>
<dbReference type="PANTHER" id="PTHR11895">
    <property type="entry name" value="TRANSAMIDASE"/>
    <property type="match status" value="1"/>
</dbReference>
<evidence type="ECO:0000259" key="1">
    <source>
        <dbReference type="Pfam" id="PF01425"/>
    </source>
</evidence>
<protein>
    <submittedName>
        <fullName evidence="2">Amidase</fullName>
    </submittedName>
</protein>
<dbReference type="PANTHER" id="PTHR11895:SF176">
    <property type="entry name" value="AMIDASE AMID-RELATED"/>
    <property type="match status" value="1"/>
</dbReference>
<dbReference type="Gene3D" id="3.90.1300.10">
    <property type="entry name" value="Amidase signature (AS) domain"/>
    <property type="match status" value="1"/>
</dbReference>
<dbReference type="InterPro" id="IPR023631">
    <property type="entry name" value="Amidase_dom"/>
</dbReference>
<name>A0ABS6HNF9_MYCGD</name>
<gene>
    <name evidence="2" type="ORF">KL859_15330</name>
</gene>
<comment type="caution">
    <text evidence="2">The sequence shown here is derived from an EMBL/GenBank/DDBJ whole genome shotgun (WGS) entry which is preliminary data.</text>
</comment>
<evidence type="ECO:0000313" key="3">
    <source>
        <dbReference type="Proteomes" id="UP000696413"/>
    </source>
</evidence>
<dbReference type="PROSITE" id="PS00571">
    <property type="entry name" value="AMIDASES"/>
    <property type="match status" value="1"/>
</dbReference>
<dbReference type="Pfam" id="PF01425">
    <property type="entry name" value="Amidase"/>
    <property type="match status" value="1"/>
</dbReference>
<dbReference type="SUPFAM" id="SSF75304">
    <property type="entry name" value="Amidase signature (AS) enzymes"/>
    <property type="match status" value="1"/>
</dbReference>
<feature type="domain" description="Amidase" evidence="1">
    <location>
        <begin position="34"/>
        <end position="447"/>
    </location>
</feature>
<dbReference type="Proteomes" id="UP000696413">
    <property type="component" value="Unassembled WGS sequence"/>
</dbReference>
<proteinExistence type="predicted"/>
<evidence type="ECO:0000313" key="2">
    <source>
        <dbReference type="EMBL" id="MBU8824236.1"/>
    </source>
</evidence>